<dbReference type="eggNOG" id="ENOG502SU3B">
    <property type="taxonomic scope" value="Eukaryota"/>
</dbReference>
<keyword evidence="2" id="KW-1185">Reference proteome</keyword>
<dbReference type="PANTHER" id="PTHR34835:SF34">
    <property type="entry name" value="OS08G0555500 PROTEIN"/>
    <property type="match status" value="1"/>
</dbReference>
<accession>A0A0J7YQ99</accession>
<evidence type="ECO:0000313" key="2">
    <source>
        <dbReference type="Proteomes" id="UP000035740"/>
    </source>
</evidence>
<reference evidence="1 2" key="1">
    <citation type="journal article" date="2014" name="Nature">
        <title>The genome of the recently domesticated crop plant sugar beet (Beta vulgaris).</title>
        <authorList>
            <person name="Dohm J.C."/>
            <person name="Minoche A.E."/>
            <person name="Holtgrawe D."/>
            <person name="Capella-Gutierrez S."/>
            <person name="Zakrzewski F."/>
            <person name="Tafer H."/>
            <person name="Rupp O."/>
            <person name="Sorensen T.R."/>
            <person name="Stracke R."/>
            <person name="Reinhardt R."/>
            <person name="Goesmann A."/>
            <person name="Kraft T."/>
            <person name="Schulz B."/>
            <person name="Stadler P.F."/>
            <person name="Schmidt T."/>
            <person name="Gabaldon T."/>
            <person name="Lehrach H."/>
            <person name="Weisshaar B."/>
            <person name="Himmelbauer H."/>
        </authorList>
    </citation>
    <scope>NUCLEOTIDE SEQUENCE [LARGE SCALE GENOMIC DNA]</scope>
    <source>
        <tissue evidence="1">Taproot</tissue>
    </source>
</reference>
<organism evidence="1 2">
    <name type="scientific">Beta vulgaris subsp. vulgaris</name>
    <name type="common">Beet</name>
    <dbReference type="NCBI Taxonomy" id="3555"/>
    <lineage>
        <taxon>Eukaryota</taxon>
        <taxon>Viridiplantae</taxon>
        <taxon>Streptophyta</taxon>
        <taxon>Embryophyta</taxon>
        <taxon>Tracheophyta</taxon>
        <taxon>Spermatophyta</taxon>
        <taxon>Magnoliopsida</taxon>
        <taxon>eudicotyledons</taxon>
        <taxon>Gunneridae</taxon>
        <taxon>Pentapetalae</taxon>
        <taxon>Caryophyllales</taxon>
        <taxon>Chenopodiaceae</taxon>
        <taxon>Betoideae</taxon>
        <taxon>Beta</taxon>
    </lineage>
</organism>
<gene>
    <name evidence="1" type="ORF">BVRB_037150</name>
</gene>
<sequence>EVNFNCRVETFGQIVKQFDERKKRLVAEMGFAGLLHFVDKGLPRNLCYWLCTMVDVKRRVLVLKDGLEFPLSKIQVHWVLGIPIGPRHVPKVCEDDAMENEVARLCESFVTRCPSGHRGVSRKTILEVIEGPLEDDSEFKKAFMMMAVNDVIDGPDKLSSNVSEDAPSCECCREGK</sequence>
<dbReference type="OMA" id="SCECCRE"/>
<dbReference type="Gramene" id="KMS65323">
    <property type="protein sequence ID" value="KMS65323"/>
    <property type="gene ID" value="BVRB_037150"/>
</dbReference>
<dbReference type="Proteomes" id="UP000035740">
    <property type="component" value="Unassembled WGS sequence"/>
</dbReference>
<dbReference type="PANTHER" id="PTHR34835">
    <property type="entry name" value="OS07G0283600 PROTEIN-RELATED"/>
    <property type="match status" value="1"/>
</dbReference>
<dbReference type="EMBL" id="KQ110700">
    <property type="protein sequence ID" value="KMS65323.1"/>
    <property type="molecule type" value="Genomic_DNA"/>
</dbReference>
<dbReference type="OrthoDB" id="693469at2759"/>
<protein>
    <submittedName>
        <fullName evidence="1">Uncharacterized protein</fullName>
    </submittedName>
</protein>
<proteinExistence type="predicted"/>
<feature type="non-terminal residue" evidence="1">
    <location>
        <position position="1"/>
    </location>
</feature>
<name>A0A0J7YQ99_BETVV</name>
<dbReference type="AlphaFoldDB" id="A0A0J7YQ99"/>
<feature type="non-terminal residue" evidence="1">
    <location>
        <position position="176"/>
    </location>
</feature>
<evidence type="ECO:0000313" key="1">
    <source>
        <dbReference type="EMBL" id="KMS65323.1"/>
    </source>
</evidence>